<keyword evidence="5 8" id="KW-1133">Transmembrane helix</keyword>
<gene>
    <name evidence="9" type="ORF">ABLG96_17185</name>
</gene>
<dbReference type="InterPro" id="IPR050833">
    <property type="entry name" value="Poly_Biosynth_Transport"/>
</dbReference>
<feature type="transmembrane region" description="Helical" evidence="8">
    <location>
        <begin position="315"/>
        <end position="339"/>
    </location>
</feature>
<feature type="transmembrane region" description="Helical" evidence="8">
    <location>
        <begin position="104"/>
        <end position="124"/>
    </location>
</feature>
<evidence type="ECO:0000256" key="7">
    <source>
        <dbReference type="SAM" id="MobiDB-lite"/>
    </source>
</evidence>
<dbReference type="RefSeq" id="WP_353651564.1">
    <property type="nucleotide sequence ID" value="NZ_CP159218.1"/>
</dbReference>
<reference evidence="9" key="1">
    <citation type="submission" date="2024-05" db="EMBL/GenBank/DDBJ databases">
        <authorList>
            <person name="Cai S.Y."/>
            <person name="Jin L.M."/>
            <person name="Li H.R."/>
        </authorList>
    </citation>
    <scope>NUCLEOTIDE SEQUENCE</scope>
    <source>
        <strain evidence="9">A5-74</strain>
    </source>
</reference>
<feature type="transmembrane region" description="Helical" evidence="8">
    <location>
        <begin position="203"/>
        <end position="220"/>
    </location>
</feature>
<comment type="subcellular location">
    <subcellularLocation>
        <location evidence="1">Cell membrane</location>
        <topology evidence="1">Multi-pass membrane protein</topology>
    </subcellularLocation>
</comment>
<dbReference type="EMBL" id="CP159218">
    <property type="protein sequence ID" value="XCG65960.1"/>
    <property type="molecule type" value="Genomic_DNA"/>
</dbReference>
<keyword evidence="3" id="KW-1003">Cell membrane</keyword>
<evidence type="ECO:0000256" key="3">
    <source>
        <dbReference type="ARBA" id="ARBA00022475"/>
    </source>
</evidence>
<organism evidence="9">
    <name type="scientific">Nakamurella sp. A5-74</name>
    <dbReference type="NCBI Taxonomy" id="3158264"/>
    <lineage>
        <taxon>Bacteria</taxon>
        <taxon>Bacillati</taxon>
        <taxon>Actinomycetota</taxon>
        <taxon>Actinomycetes</taxon>
        <taxon>Nakamurellales</taxon>
        <taxon>Nakamurellaceae</taxon>
        <taxon>Nakamurella</taxon>
    </lineage>
</organism>
<name>A0AAU8DVC0_9ACTN</name>
<feature type="transmembrane region" description="Helical" evidence="8">
    <location>
        <begin position="136"/>
        <end position="153"/>
    </location>
</feature>
<feature type="transmembrane region" description="Helical" evidence="8">
    <location>
        <begin position="468"/>
        <end position="486"/>
    </location>
</feature>
<dbReference type="Pfam" id="PF13440">
    <property type="entry name" value="Polysacc_synt_3"/>
    <property type="match status" value="1"/>
</dbReference>
<keyword evidence="4 8" id="KW-0812">Transmembrane</keyword>
<dbReference type="GO" id="GO:0005886">
    <property type="term" value="C:plasma membrane"/>
    <property type="evidence" value="ECO:0007669"/>
    <property type="project" value="UniProtKB-SubCell"/>
</dbReference>
<dbReference type="CDD" id="cd13127">
    <property type="entry name" value="MATE_tuaB_like"/>
    <property type="match status" value="1"/>
</dbReference>
<dbReference type="PANTHER" id="PTHR30250:SF10">
    <property type="entry name" value="LIPOPOLYSACCHARIDE BIOSYNTHESIS PROTEIN WZXC"/>
    <property type="match status" value="1"/>
</dbReference>
<evidence type="ECO:0000256" key="4">
    <source>
        <dbReference type="ARBA" id="ARBA00022692"/>
    </source>
</evidence>
<protein>
    <submittedName>
        <fullName evidence="9">Lipopolysaccharide biosynthesis protein</fullName>
    </submittedName>
</protein>
<sequence>MSRLPDSSAERVPDDEAEPPPAPAGDGLGTTASRGAAVTLAAQGVRLVLQVGSLVVLARLLTPAQFGLVAMVTAITGIAEILRDFGLSSAAIQAKNINHAERSNLFWVNVGIGTVAAAVAAALSGPIGAWYGQPEIPAIVLVLAPLMIVSGATTQFRADLSRSMRFTALARTDITAQVASIVVAIVAAALGAGYWAIVAQQGAFVITTFVMSAAQSRLRPRWYRRGVSLRRFFRFGGGLLGMQLLGYTTNNVDTAALGAVWGPSQVGIYGRAYQLLIVPLNQVANALLRVMLPVLSKVQDDDERFLAYVRRAQLICGYGFGGAFSLAAGLAGPLVAVLFGPGWDGVAPVFAILAIGGVFRGLAQVTYWITLAKGLTGSQLRFYLMARPFMILCLLAGLPWGAVGVAVGHTVAFSVEWLASFWWVGRASGLSIWPLAGRAVRIIGLVCLPAGAAAYAGTLLPLPAGLQLLAGIVCATVLLAVVMTVSRRERADLKEMLEFGRRAVKKGAS</sequence>
<accession>A0AAU8DVC0</accession>
<dbReference type="AlphaFoldDB" id="A0AAU8DVC0"/>
<evidence type="ECO:0000256" key="1">
    <source>
        <dbReference type="ARBA" id="ARBA00004651"/>
    </source>
</evidence>
<keyword evidence="6 8" id="KW-0472">Membrane</keyword>
<feature type="region of interest" description="Disordered" evidence="7">
    <location>
        <begin position="1"/>
        <end position="29"/>
    </location>
</feature>
<evidence type="ECO:0000256" key="5">
    <source>
        <dbReference type="ARBA" id="ARBA00022989"/>
    </source>
</evidence>
<proteinExistence type="inferred from homology"/>
<evidence type="ECO:0000256" key="6">
    <source>
        <dbReference type="ARBA" id="ARBA00023136"/>
    </source>
</evidence>
<evidence type="ECO:0000256" key="8">
    <source>
        <dbReference type="SAM" id="Phobius"/>
    </source>
</evidence>
<dbReference type="PANTHER" id="PTHR30250">
    <property type="entry name" value="PST FAMILY PREDICTED COLANIC ACID TRANSPORTER"/>
    <property type="match status" value="1"/>
</dbReference>
<feature type="transmembrane region" description="Helical" evidence="8">
    <location>
        <begin position="345"/>
        <end position="369"/>
    </location>
</feature>
<comment type="similarity">
    <text evidence="2">Belongs to the polysaccharide synthase family.</text>
</comment>
<feature type="transmembrane region" description="Helical" evidence="8">
    <location>
        <begin position="389"/>
        <end position="411"/>
    </location>
</feature>
<evidence type="ECO:0000256" key="2">
    <source>
        <dbReference type="ARBA" id="ARBA00007430"/>
    </source>
</evidence>
<feature type="transmembrane region" description="Helical" evidence="8">
    <location>
        <begin position="174"/>
        <end position="197"/>
    </location>
</feature>
<evidence type="ECO:0000313" key="9">
    <source>
        <dbReference type="EMBL" id="XCG65960.1"/>
    </source>
</evidence>